<organism evidence="2 3">
    <name type="scientific">Candidatus Yanofskybacteria bacterium RIFCSPHIGHO2_02_FULL_43_22</name>
    <dbReference type="NCBI Taxonomy" id="1802681"/>
    <lineage>
        <taxon>Bacteria</taxon>
        <taxon>Candidatus Yanofskyibacteriota</taxon>
    </lineage>
</organism>
<evidence type="ECO:0000313" key="2">
    <source>
        <dbReference type="EMBL" id="OGN15098.1"/>
    </source>
</evidence>
<dbReference type="SUPFAM" id="SSF53448">
    <property type="entry name" value="Nucleotide-diphospho-sugar transferases"/>
    <property type="match status" value="1"/>
</dbReference>
<comment type="caution">
    <text evidence="2">The sequence shown here is derived from an EMBL/GenBank/DDBJ whole genome shotgun (WGS) entry which is preliminary data.</text>
</comment>
<dbReference type="InterPro" id="IPR001173">
    <property type="entry name" value="Glyco_trans_2-like"/>
</dbReference>
<feature type="domain" description="Glycosyltransferase 2-like" evidence="1">
    <location>
        <begin position="8"/>
        <end position="141"/>
    </location>
</feature>
<evidence type="ECO:0000259" key="1">
    <source>
        <dbReference type="Pfam" id="PF00535"/>
    </source>
</evidence>
<dbReference type="Proteomes" id="UP000176581">
    <property type="component" value="Unassembled WGS sequence"/>
</dbReference>
<reference evidence="2 3" key="1">
    <citation type="journal article" date="2016" name="Nat. Commun.">
        <title>Thousands of microbial genomes shed light on interconnected biogeochemical processes in an aquifer system.</title>
        <authorList>
            <person name="Anantharaman K."/>
            <person name="Brown C.T."/>
            <person name="Hug L.A."/>
            <person name="Sharon I."/>
            <person name="Castelle C.J."/>
            <person name="Probst A.J."/>
            <person name="Thomas B.C."/>
            <person name="Singh A."/>
            <person name="Wilkins M.J."/>
            <person name="Karaoz U."/>
            <person name="Brodie E.L."/>
            <person name="Williams K.H."/>
            <person name="Hubbard S.S."/>
            <person name="Banfield J.F."/>
        </authorList>
    </citation>
    <scope>NUCLEOTIDE SEQUENCE [LARGE SCALE GENOMIC DNA]</scope>
</reference>
<dbReference type="AlphaFoldDB" id="A0A1F8FRE0"/>
<sequence>MKQFRSFSIIWVAYNEEFNLEPSLLAALGAIKFYNAEIGGKISVKIVICHNGCTDRTPEIAALIKKKYADAAIKIDVISSSKGMVIAQNASVKHIQKYRQYNKSPVIFIDTDSLVEKNLVYTFLEQFRKHPRLKAVGAQPVPIPFLGWRVDKLILDKILNCRAYYPKAEIAFNHAPEYHPYADKDPQKIGVDFEKRSKIYFHGRCFALRNPGIWDVPRQRIGEDTYLDRSIHYRFGPSSIRHLYDTHIIFRPMTSLRDFVRTYYRIYKDLATLRESHSRFEKVREYSKTKLDWEYIGKLRLRWRLTFLLYAFIRNTCHVLFKYGLIYRNGDVSKIWSYSAKQKLNI</sequence>
<proteinExistence type="predicted"/>
<accession>A0A1F8FRE0</accession>
<dbReference type="Pfam" id="PF00535">
    <property type="entry name" value="Glycos_transf_2"/>
    <property type="match status" value="1"/>
</dbReference>
<dbReference type="InterPro" id="IPR029044">
    <property type="entry name" value="Nucleotide-diphossugar_trans"/>
</dbReference>
<dbReference type="Gene3D" id="3.90.550.10">
    <property type="entry name" value="Spore Coat Polysaccharide Biosynthesis Protein SpsA, Chain A"/>
    <property type="match status" value="1"/>
</dbReference>
<protein>
    <recommendedName>
        <fullName evidence="1">Glycosyltransferase 2-like domain-containing protein</fullName>
    </recommendedName>
</protein>
<evidence type="ECO:0000313" key="3">
    <source>
        <dbReference type="Proteomes" id="UP000176581"/>
    </source>
</evidence>
<gene>
    <name evidence="2" type="ORF">A3J47_00495</name>
</gene>
<name>A0A1F8FRE0_9BACT</name>
<dbReference type="EMBL" id="MGJV01000016">
    <property type="protein sequence ID" value="OGN15098.1"/>
    <property type="molecule type" value="Genomic_DNA"/>
</dbReference>